<feature type="non-terminal residue" evidence="1">
    <location>
        <position position="1"/>
    </location>
</feature>
<proteinExistence type="predicted"/>
<reference evidence="1 2" key="1">
    <citation type="submission" date="2024-04" db="EMBL/GenBank/DDBJ databases">
        <authorList>
            <consortium name="Genoscope - CEA"/>
            <person name="William W."/>
        </authorList>
    </citation>
    <scope>NUCLEOTIDE SEQUENCE [LARGE SCALE GENOMIC DNA]</scope>
</reference>
<organism evidence="1 2">
    <name type="scientific">Lymnaea stagnalis</name>
    <name type="common">Great pond snail</name>
    <name type="synonym">Helix stagnalis</name>
    <dbReference type="NCBI Taxonomy" id="6523"/>
    <lineage>
        <taxon>Eukaryota</taxon>
        <taxon>Metazoa</taxon>
        <taxon>Spiralia</taxon>
        <taxon>Lophotrochozoa</taxon>
        <taxon>Mollusca</taxon>
        <taxon>Gastropoda</taxon>
        <taxon>Heterobranchia</taxon>
        <taxon>Euthyneura</taxon>
        <taxon>Panpulmonata</taxon>
        <taxon>Hygrophila</taxon>
        <taxon>Lymnaeoidea</taxon>
        <taxon>Lymnaeidae</taxon>
        <taxon>Lymnaea</taxon>
    </lineage>
</organism>
<dbReference type="PANTHER" id="PTHR21740">
    <property type="entry name" value="NCK-ASSOCIATED PROTEIN 5"/>
    <property type="match status" value="1"/>
</dbReference>
<sequence length="51" mass="6073">RDKTKLSLERLKMESVESCSLVLENELQWQRYERCLDEIANHVVQALLAKR</sequence>
<dbReference type="GO" id="GO:0007019">
    <property type="term" value="P:microtubule depolymerization"/>
    <property type="evidence" value="ECO:0007669"/>
    <property type="project" value="TreeGrafter"/>
</dbReference>
<accession>A0AAV2I8D2</accession>
<dbReference type="EMBL" id="CAXITT010000453">
    <property type="protein sequence ID" value="CAL1541823.1"/>
    <property type="molecule type" value="Genomic_DNA"/>
</dbReference>
<dbReference type="AlphaFoldDB" id="A0AAV2I8D2"/>
<protein>
    <submittedName>
        <fullName evidence="1">Uncharacterized protein</fullName>
    </submittedName>
</protein>
<comment type="caution">
    <text evidence="1">The sequence shown here is derived from an EMBL/GenBank/DDBJ whole genome shotgun (WGS) entry which is preliminary data.</text>
</comment>
<name>A0AAV2I8D2_LYMST</name>
<dbReference type="Proteomes" id="UP001497497">
    <property type="component" value="Unassembled WGS sequence"/>
</dbReference>
<evidence type="ECO:0000313" key="1">
    <source>
        <dbReference type="EMBL" id="CAL1541823.1"/>
    </source>
</evidence>
<keyword evidence="2" id="KW-1185">Reference proteome</keyword>
<dbReference type="GO" id="GO:0035371">
    <property type="term" value="C:microtubule plus-end"/>
    <property type="evidence" value="ECO:0007669"/>
    <property type="project" value="TreeGrafter"/>
</dbReference>
<gene>
    <name evidence="1" type="ORF">GSLYS_00015429001</name>
</gene>
<evidence type="ECO:0000313" key="2">
    <source>
        <dbReference type="Proteomes" id="UP001497497"/>
    </source>
</evidence>
<dbReference type="PANTHER" id="PTHR21740:SF8">
    <property type="entry name" value="NCK-ASSOCIATED PROTEIN 5"/>
    <property type="match status" value="1"/>
</dbReference>
<dbReference type="InterPro" id="IPR026163">
    <property type="entry name" value="Nckap5l"/>
</dbReference>
<dbReference type="GO" id="GO:0001578">
    <property type="term" value="P:microtubule bundle formation"/>
    <property type="evidence" value="ECO:0007669"/>
    <property type="project" value="TreeGrafter"/>
</dbReference>